<dbReference type="InterPro" id="IPR017730">
    <property type="entry name" value="Chaperonin_ClpB"/>
</dbReference>
<dbReference type="PRINTS" id="PR00300">
    <property type="entry name" value="CLPPROTEASEA"/>
</dbReference>
<organism evidence="14 15">
    <name type="scientific">Sphaerisporangium rufum</name>
    <dbReference type="NCBI Taxonomy" id="1381558"/>
    <lineage>
        <taxon>Bacteria</taxon>
        <taxon>Bacillati</taxon>
        <taxon>Actinomycetota</taxon>
        <taxon>Actinomycetes</taxon>
        <taxon>Streptosporangiales</taxon>
        <taxon>Streptosporangiaceae</taxon>
        <taxon>Sphaerisporangium</taxon>
    </lineage>
</organism>
<evidence type="ECO:0000256" key="5">
    <source>
        <dbReference type="ARBA" id="ARBA00022840"/>
    </source>
</evidence>
<dbReference type="GO" id="GO:0005737">
    <property type="term" value="C:cytoplasm"/>
    <property type="evidence" value="ECO:0007669"/>
    <property type="project" value="UniProtKB-SubCell"/>
</dbReference>
<comment type="subunit">
    <text evidence="9">Homohexamer. The oligomerization is ATP-dependent.</text>
</comment>
<evidence type="ECO:0000256" key="11">
    <source>
        <dbReference type="RuleBase" id="RU004432"/>
    </source>
</evidence>
<dbReference type="InterPro" id="IPR003959">
    <property type="entry name" value="ATPase_AAA_core"/>
</dbReference>
<proteinExistence type="inferred from homology"/>
<comment type="subcellular location">
    <subcellularLocation>
        <location evidence="1 12">Cytoplasm</location>
    </subcellularLocation>
</comment>
<keyword evidence="4 11" id="KW-0547">Nucleotide-binding</keyword>
<dbReference type="InterPro" id="IPR004176">
    <property type="entry name" value="Clp_R_N"/>
</dbReference>
<dbReference type="NCBIfam" id="TIGR03346">
    <property type="entry name" value="chaperone_ClpB"/>
    <property type="match status" value="1"/>
</dbReference>
<keyword evidence="8 11" id="KW-0143">Chaperone</keyword>
<dbReference type="PROSITE" id="PS51903">
    <property type="entry name" value="CLP_R"/>
    <property type="match status" value="1"/>
</dbReference>
<evidence type="ECO:0000256" key="7">
    <source>
        <dbReference type="ARBA" id="ARBA00023054"/>
    </source>
</evidence>
<evidence type="ECO:0000256" key="4">
    <source>
        <dbReference type="ARBA" id="ARBA00022741"/>
    </source>
</evidence>
<dbReference type="EMBL" id="BOOU01000091">
    <property type="protein sequence ID" value="GII81256.1"/>
    <property type="molecule type" value="Genomic_DNA"/>
</dbReference>
<evidence type="ECO:0000256" key="3">
    <source>
        <dbReference type="ARBA" id="ARBA00022737"/>
    </source>
</evidence>
<dbReference type="InterPro" id="IPR001270">
    <property type="entry name" value="ClpA/B"/>
</dbReference>
<dbReference type="GO" id="GO:0016887">
    <property type="term" value="F:ATP hydrolysis activity"/>
    <property type="evidence" value="ECO:0007669"/>
    <property type="project" value="InterPro"/>
</dbReference>
<dbReference type="Gene3D" id="1.10.8.60">
    <property type="match status" value="1"/>
</dbReference>
<evidence type="ECO:0000256" key="6">
    <source>
        <dbReference type="ARBA" id="ARBA00023016"/>
    </source>
</evidence>
<keyword evidence="3 10" id="KW-0677">Repeat</keyword>
<dbReference type="InterPro" id="IPR036628">
    <property type="entry name" value="Clp_N_dom_sf"/>
</dbReference>
<dbReference type="Gene3D" id="3.40.50.300">
    <property type="entry name" value="P-loop containing nucleotide triphosphate hydrolases"/>
    <property type="match status" value="3"/>
</dbReference>
<keyword evidence="7 12" id="KW-0175">Coiled coil</keyword>
<keyword evidence="12" id="KW-0963">Cytoplasm</keyword>
<dbReference type="InterPro" id="IPR050130">
    <property type="entry name" value="ClpA_ClpB"/>
</dbReference>
<dbReference type="Pfam" id="PF17871">
    <property type="entry name" value="AAA_lid_9"/>
    <property type="match status" value="1"/>
</dbReference>
<dbReference type="Pfam" id="PF07724">
    <property type="entry name" value="AAA_2"/>
    <property type="match status" value="1"/>
</dbReference>
<dbReference type="PROSITE" id="PS00871">
    <property type="entry name" value="CLPAB_2"/>
    <property type="match status" value="1"/>
</dbReference>
<dbReference type="GO" id="GO:0042026">
    <property type="term" value="P:protein refolding"/>
    <property type="evidence" value="ECO:0007669"/>
    <property type="project" value="UniProtKB-UniRule"/>
</dbReference>
<dbReference type="SUPFAM" id="SSF52540">
    <property type="entry name" value="P-loop containing nucleoside triphosphate hydrolases"/>
    <property type="match status" value="2"/>
</dbReference>
<keyword evidence="15" id="KW-1185">Reference proteome</keyword>
<dbReference type="Pfam" id="PF02861">
    <property type="entry name" value="Clp_N"/>
    <property type="match status" value="1"/>
</dbReference>
<dbReference type="InterPro" id="IPR027417">
    <property type="entry name" value="P-loop_NTPase"/>
</dbReference>
<dbReference type="FunFam" id="3.40.50.300:FF:000025">
    <property type="entry name" value="ATP-dependent Clp protease subunit"/>
    <property type="match status" value="1"/>
</dbReference>
<comment type="subunit">
    <text evidence="12">Homohexamer; The oligomerization is ATP-dependent.</text>
</comment>
<sequence>MSVDYKLTRKSQDALSGAVRRAAADGHPEVGPAHLFTSLLAQTDGTAVALLEAVGADWKRLRADAEKELEQLPKAQGATVSAPSSSRQLLVVLNTAAARARQLEDEYVSTEHLLVGLAADGGPVARLLKGQGAGPAALLDAFEKVRGHARVTSESPEDTYRALEKYGADLTERARAGRLDPVIGRDNEIRRVVQVLSRRTKNNPVLIGEPGVGKTAVVEGLAQRIVAGDVPESLRGKRLVSLDLGAMVAGAKYRGEFEERLKAVLTEIKESEGQVVTFIDELHTVVGAGAAEGAMDAGNMLKPMLARGELRMIGATTLDEYRERIEKDPALERRFQQVFVGEPTVADTIAILRGLKGRYEAHHKVQISDGALVAAATLSDRYITARFLPDKAIDLVDEAASRLRMEIDSRPVEIDELQRAVDRLKMEELALAKETDDASVQRLAKLRQELADRQEELDALVARWQREKAGLNRVGELKKQLDDARSAAERAQRDGDFEAASRLMYGDVPRLEKELSEASAQAQPEEAMVKEEVGADDIAQVIASWTGIPAGRLLEGETAKLLRMEDELGARLIGQHDAVRAVSDAVRRARAGVADPDRPTGSFMFLGPTGVGKTELAKALAEFLFDDERAMTRIDMSEYGEKHSVARLVGAPPGYVGYEEGGQLTEAVRRRPYTVVLLDEIEKAHPEVFDILLQVLDDGRLTDGQGRTVDFRNAILILTSNIGSQYLVDPALDGPAKRDKVLQSVRASFKPEFLNRLDDVILFDALGSEELSQIVDLQVARLARRLSDRRLTLTVTPAARDWLALTGYDPLYGARPLRRLVQSAIGDKLARGLLSGEIHDGDEVVVDLDAAGDTLTVEGSR</sequence>
<dbReference type="PROSITE" id="PS00870">
    <property type="entry name" value="CLPAB_1"/>
    <property type="match status" value="1"/>
</dbReference>
<dbReference type="GO" id="GO:0034605">
    <property type="term" value="P:cellular response to heat"/>
    <property type="evidence" value="ECO:0007669"/>
    <property type="project" value="TreeGrafter"/>
</dbReference>
<dbReference type="PANTHER" id="PTHR11638:SF18">
    <property type="entry name" value="HEAT SHOCK PROTEIN 104"/>
    <property type="match status" value="1"/>
</dbReference>
<protein>
    <recommendedName>
        <fullName evidence="12">Chaperone protein ClpB</fullName>
    </recommendedName>
</protein>
<dbReference type="InterPro" id="IPR018368">
    <property type="entry name" value="ClpA/B_CS1"/>
</dbReference>
<accession>A0A919RA71</accession>
<dbReference type="Proteomes" id="UP000655287">
    <property type="component" value="Unassembled WGS sequence"/>
</dbReference>
<dbReference type="CDD" id="cd19499">
    <property type="entry name" value="RecA-like_ClpB_Hsp104-like"/>
    <property type="match status" value="1"/>
</dbReference>
<dbReference type="PANTHER" id="PTHR11638">
    <property type="entry name" value="ATP-DEPENDENT CLP PROTEASE"/>
    <property type="match status" value="1"/>
</dbReference>
<comment type="similarity">
    <text evidence="2 11">Belongs to the ClpA/ClpB family.</text>
</comment>
<evidence type="ECO:0000313" key="14">
    <source>
        <dbReference type="EMBL" id="GII81256.1"/>
    </source>
</evidence>
<dbReference type="FunFam" id="1.10.8.60:FF:000017">
    <property type="entry name" value="ATP-dependent chaperone ClpB"/>
    <property type="match status" value="1"/>
</dbReference>
<comment type="caution">
    <text evidence="14">The sequence shown here is derived from an EMBL/GenBank/DDBJ whole genome shotgun (WGS) entry which is preliminary data.</text>
</comment>
<keyword evidence="6 12" id="KW-0346">Stress response</keyword>
<dbReference type="InterPro" id="IPR028299">
    <property type="entry name" value="ClpA/B_CS2"/>
</dbReference>
<name>A0A919RA71_9ACTN</name>
<keyword evidence="5 11" id="KW-0067">ATP-binding</keyword>
<comment type="function">
    <text evidence="12">Part of a stress-induced multi-chaperone system, it is involved in the recovery of the cell from heat-induced damage, in cooperation with DnaK, DnaJ and GrpE.</text>
</comment>
<dbReference type="FunFam" id="3.40.50.300:FF:000010">
    <property type="entry name" value="Chaperone clpB 1, putative"/>
    <property type="match status" value="1"/>
</dbReference>
<feature type="domain" description="Clp R" evidence="13">
    <location>
        <begin position="3"/>
        <end position="148"/>
    </location>
</feature>
<dbReference type="InterPro" id="IPR019489">
    <property type="entry name" value="Clp_ATPase_C"/>
</dbReference>
<evidence type="ECO:0000256" key="8">
    <source>
        <dbReference type="ARBA" id="ARBA00023186"/>
    </source>
</evidence>
<dbReference type="Pfam" id="PF10431">
    <property type="entry name" value="ClpB_D2-small"/>
    <property type="match status" value="1"/>
</dbReference>
<dbReference type="Gene3D" id="1.10.1780.10">
    <property type="entry name" value="Clp, N-terminal domain"/>
    <property type="match status" value="1"/>
</dbReference>
<dbReference type="CDD" id="cd00009">
    <property type="entry name" value="AAA"/>
    <property type="match status" value="1"/>
</dbReference>
<dbReference type="InterPro" id="IPR041546">
    <property type="entry name" value="ClpA/ClpB_AAA_lid"/>
</dbReference>
<evidence type="ECO:0000256" key="10">
    <source>
        <dbReference type="PROSITE-ProRule" id="PRU01251"/>
    </source>
</evidence>
<evidence type="ECO:0000256" key="1">
    <source>
        <dbReference type="ARBA" id="ARBA00004496"/>
    </source>
</evidence>
<dbReference type="SUPFAM" id="SSF81923">
    <property type="entry name" value="Double Clp-N motif"/>
    <property type="match status" value="1"/>
</dbReference>
<dbReference type="SMART" id="SM00382">
    <property type="entry name" value="AAA"/>
    <property type="match status" value="2"/>
</dbReference>
<dbReference type="SMART" id="SM01086">
    <property type="entry name" value="ClpB_D2-small"/>
    <property type="match status" value="1"/>
</dbReference>
<dbReference type="GO" id="GO:0005524">
    <property type="term" value="F:ATP binding"/>
    <property type="evidence" value="ECO:0007669"/>
    <property type="project" value="UniProtKB-UniRule"/>
</dbReference>
<dbReference type="InterPro" id="IPR003593">
    <property type="entry name" value="AAA+_ATPase"/>
</dbReference>
<evidence type="ECO:0000256" key="2">
    <source>
        <dbReference type="ARBA" id="ARBA00008675"/>
    </source>
</evidence>
<evidence type="ECO:0000256" key="12">
    <source>
        <dbReference type="RuleBase" id="RU362034"/>
    </source>
</evidence>
<reference evidence="14" key="1">
    <citation type="submission" date="2021-01" db="EMBL/GenBank/DDBJ databases">
        <title>Whole genome shotgun sequence of Sphaerisporangium rufum NBRC 109079.</title>
        <authorList>
            <person name="Komaki H."/>
            <person name="Tamura T."/>
        </authorList>
    </citation>
    <scope>NUCLEOTIDE SEQUENCE</scope>
    <source>
        <strain evidence="14">NBRC 109079</strain>
    </source>
</reference>
<dbReference type="AlphaFoldDB" id="A0A919RA71"/>
<evidence type="ECO:0000313" key="15">
    <source>
        <dbReference type="Proteomes" id="UP000655287"/>
    </source>
</evidence>
<evidence type="ECO:0000259" key="13">
    <source>
        <dbReference type="PROSITE" id="PS51903"/>
    </source>
</evidence>
<dbReference type="Pfam" id="PF00004">
    <property type="entry name" value="AAA"/>
    <property type="match status" value="1"/>
</dbReference>
<evidence type="ECO:0000256" key="9">
    <source>
        <dbReference type="ARBA" id="ARBA00026057"/>
    </source>
</evidence>
<gene>
    <name evidence="14" type="primary">clpB_2</name>
    <name evidence="12" type="synonym">clpB</name>
    <name evidence="14" type="ORF">Sru01_62380</name>
</gene>
<dbReference type="FunFam" id="3.40.50.300:FF:000120">
    <property type="entry name" value="ATP-dependent chaperone ClpB"/>
    <property type="match status" value="1"/>
</dbReference>
<feature type="coiled-coil region" evidence="12">
    <location>
        <begin position="414"/>
        <end position="494"/>
    </location>
</feature>